<dbReference type="AlphaFoldDB" id="A0A165D8G4"/>
<gene>
    <name evidence="2" type="ORF">CALCODRAFT_93477</name>
</gene>
<feature type="signal peptide" evidence="1">
    <location>
        <begin position="1"/>
        <end position="19"/>
    </location>
</feature>
<reference evidence="2 3" key="1">
    <citation type="journal article" date="2016" name="Mol. Biol. Evol.">
        <title>Comparative Genomics of Early-Diverging Mushroom-Forming Fungi Provides Insights into the Origins of Lignocellulose Decay Capabilities.</title>
        <authorList>
            <person name="Nagy L.G."/>
            <person name="Riley R."/>
            <person name="Tritt A."/>
            <person name="Adam C."/>
            <person name="Daum C."/>
            <person name="Floudas D."/>
            <person name="Sun H."/>
            <person name="Yadav J.S."/>
            <person name="Pangilinan J."/>
            <person name="Larsson K.H."/>
            <person name="Matsuura K."/>
            <person name="Barry K."/>
            <person name="Labutti K."/>
            <person name="Kuo R."/>
            <person name="Ohm R.A."/>
            <person name="Bhattacharya S.S."/>
            <person name="Shirouzu T."/>
            <person name="Yoshinaga Y."/>
            <person name="Martin F.M."/>
            <person name="Grigoriev I.V."/>
            <person name="Hibbett D.S."/>
        </authorList>
    </citation>
    <scope>NUCLEOTIDE SEQUENCE [LARGE SCALE GENOMIC DNA]</scope>
    <source>
        <strain evidence="2 3">HHB12733</strain>
    </source>
</reference>
<proteinExistence type="predicted"/>
<dbReference type="InParanoid" id="A0A165D8G4"/>
<keyword evidence="1" id="KW-0732">Signal</keyword>
<protein>
    <submittedName>
        <fullName evidence="2">Uncharacterized protein</fullName>
    </submittedName>
</protein>
<dbReference type="OrthoDB" id="3375090at2759"/>
<evidence type="ECO:0000313" key="3">
    <source>
        <dbReference type="Proteomes" id="UP000076842"/>
    </source>
</evidence>
<organism evidence="2 3">
    <name type="scientific">Calocera cornea HHB12733</name>
    <dbReference type="NCBI Taxonomy" id="1353952"/>
    <lineage>
        <taxon>Eukaryota</taxon>
        <taxon>Fungi</taxon>
        <taxon>Dikarya</taxon>
        <taxon>Basidiomycota</taxon>
        <taxon>Agaricomycotina</taxon>
        <taxon>Dacrymycetes</taxon>
        <taxon>Dacrymycetales</taxon>
        <taxon>Dacrymycetaceae</taxon>
        <taxon>Calocera</taxon>
    </lineage>
</organism>
<dbReference type="EMBL" id="KV424071">
    <property type="protein sequence ID" value="KZT52290.1"/>
    <property type="molecule type" value="Genomic_DNA"/>
</dbReference>
<keyword evidence="3" id="KW-1185">Reference proteome</keyword>
<feature type="chain" id="PRO_5007856417" evidence="1">
    <location>
        <begin position="20"/>
        <end position="163"/>
    </location>
</feature>
<evidence type="ECO:0000256" key="1">
    <source>
        <dbReference type="SAM" id="SignalP"/>
    </source>
</evidence>
<dbReference type="Proteomes" id="UP000076842">
    <property type="component" value="Unassembled WGS sequence"/>
</dbReference>
<accession>A0A165D8G4</accession>
<sequence>MLASIAAVTSLLAATAARALPTGEARAEAGVVSRAGASGYVVYPPGGTSFENMGGAEDDNGAGGISFIHIQYQGIDQNDPFTQTIGVDIYLEDPTGKQADQYLTYDFGNPNNLLIDGYFSPPSGACGDYNLVFIEHQNLGNFGDIIKFRAAAPAITLVCLPIQ</sequence>
<evidence type="ECO:0000313" key="2">
    <source>
        <dbReference type="EMBL" id="KZT52290.1"/>
    </source>
</evidence>
<name>A0A165D8G4_9BASI</name>